<evidence type="ECO:0000313" key="3">
    <source>
        <dbReference type="Proteomes" id="UP000594638"/>
    </source>
</evidence>
<keyword evidence="3" id="KW-1185">Reference proteome</keyword>
<dbReference type="Gramene" id="OE9A064588T1">
    <property type="protein sequence ID" value="OE9A064588C1"/>
    <property type="gene ID" value="OE9A064588"/>
</dbReference>
<sequence>MDFNWKFQRFQLEIPTVSCATFKKKFQQYGFQLEATLSRHMKSRWGRNHTIGVERLPEMEMTPKASAREETVGREGKWVEREGLGSKIDLGEMERKDEK</sequence>
<proteinExistence type="predicted"/>
<reference evidence="2 3" key="1">
    <citation type="submission" date="2019-12" db="EMBL/GenBank/DDBJ databases">
        <authorList>
            <person name="Alioto T."/>
            <person name="Alioto T."/>
            <person name="Gomez Garrido J."/>
        </authorList>
    </citation>
    <scope>NUCLEOTIDE SEQUENCE [LARGE SCALE GENOMIC DNA]</scope>
</reference>
<dbReference type="Proteomes" id="UP000594638">
    <property type="component" value="Unassembled WGS sequence"/>
</dbReference>
<gene>
    <name evidence="2" type="ORF">OLEA9_A064588</name>
</gene>
<comment type="caution">
    <text evidence="2">The sequence shown here is derived from an EMBL/GenBank/DDBJ whole genome shotgun (WGS) entry which is preliminary data.</text>
</comment>
<feature type="compositionally biased region" description="Basic and acidic residues" evidence="1">
    <location>
        <begin position="66"/>
        <end position="99"/>
    </location>
</feature>
<evidence type="ECO:0000256" key="1">
    <source>
        <dbReference type="SAM" id="MobiDB-lite"/>
    </source>
</evidence>
<accession>A0A8S0PRN9</accession>
<protein>
    <submittedName>
        <fullName evidence="2">Uncharacterized protein</fullName>
    </submittedName>
</protein>
<feature type="region of interest" description="Disordered" evidence="1">
    <location>
        <begin position="54"/>
        <end position="99"/>
    </location>
</feature>
<evidence type="ECO:0000313" key="2">
    <source>
        <dbReference type="EMBL" id="CAA2956678.1"/>
    </source>
</evidence>
<organism evidence="2 3">
    <name type="scientific">Olea europaea subsp. europaea</name>
    <dbReference type="NCBI Taxonomy" id="158383"/>
    <lineage>
        <taxon>Eukaryota</taxon>
        <taxon>Viridiplantae</taxon>
        <taxon>Streptophyta</taxon>
        <taxon>Embryophyta</taxon>
        <taxon>Tracheophyta</taxon>
        <taxon>Spermatophyta</taxon>
        <taxon>Magnoliopsida</taxon>
        <taxon>eudicotyledons</taxon>
        <taxon>Gunneridae</taxon>
        <taxon>Pentapetalae</taxon>
        <taxon>asterids</taxon>
        <taxon>lamiids</taxon>
        <taxon>Lamiales</taxon>
        <taxon>Oleaceae</taxon>
        <taxon>Oleeae</taxon>
        <taxon>Olea</taxon>
    </lineage>
</organism>
<name>A0A8S0PRN9_OLEEU</name>
<dbReference type="AlphaFoldDB" id="A0A8S0PRN9"/>
<dbReference type="EMBL" id="CACTIH010000194">
    <property type="protein sequence ID" value="CAA2956678.1"/>
    <property type="molecule type" value="Genomic_DNA"/>
</dbReference>